<accession>A0A917V631</accession>
<evidence type="ECO:0000313" key="2">
    <source>
        <dbReference type="EMBL" id="GGK43112.1"/>
    </source>
</evidence>
<keyword evidence="1" id="KW-0812">Transmembrane</keyword>
<protein>
    <recommendedName>
        <fullName evidence="4">DUF3515 family protein</fullName>
    </recommendedName>
</protein>
<keyword evidence="1" id="KW-0472">Membrane</keyword>
<dbReference type="InterPro" id="IPR021903">
    <property type="entry name" value="DUF3515"/>
</dbReference>
<evidence type="ECO:0008006" key="4">
    <source>
        <dbReference type="Google" id="ProtNLM"/>
    </source>
</evidence>
<name>A0A917V631_9NOCA</name>
<reference evidence="2" key="2">
    <citation type="submission" date="2020-09" db="EMBL/GenBank/DDBJ databases">
        <authorList>
            <person name="Sun Q."/>
            <person name="Zhou Y."/>
        </authorList>
    </citation>
    <scope>NUCLEOTIDE SEQUENCE</scope>
    <source>
        <strain evidence="2">CGMCC 4.7278</strain>
    </source>
</reference>
<gene>
    <name evidence="2" type="ORF">GCM10011591_13530</name>
</gene>
<evidence type="ECO:0000313" key="3">
    <source>
        <dbReference type="Proteomes" id="UP000612956"/>
    </source>
</evidence>
<comment type="caution">
    <text evidence="2">The sequence shown here is derived from an EMBL/GenBank/DDBJ whole genome shotgun (WGS) entry which is preliminary data.</text>
</comment>
<feature type="transmembrane region" description="Helical" evidence="1">
    <location>
        <begin position="18"/>
        <end position="40"/>
    </location>
</feature>
<evidence type="ECO:0000256" key="1">
    <source>
        <dbReference type="SAM" id="Phobius"/>
    </source>
</evidence>
<keyword evidence="3" id="KW-1185">Reference proteome</keyword>
<dbReference type="EMBL" id="BMMW01000001">
    <property type="protein sequence ID" value="GGK43112.1"/>
    <property type="molecule type" value="Genomic_DNA"/>
</dbReference>
<dbReference type="RefSeq" id="WP_188827884.1">
    <property type="nucleotide sequence ID" value="NZ_BMMW01000001.1"/>
</dbReference>
<dbReference type="Pfam" id="PF12028">
    <property type="entry name" value="DUF3515"/>
    <property type="match status" value="1"/>
</dbReference>
<sequence>MSASDPTEAEPRAYSPSLIATAVALPVVLIVGVIVAAVIVMRTPVERQPLVLGPVPAPAAEGAACQRLLPTLPADLSGFTASTIADPAPLGTRAWQRPDGGEAIVLRCGLDRPLEFNRASPLQVIDGVSWFQIRDEASKVGTWFAVDRETYIALTVPDNSGTGAVQSVSDAIAATLPAQAPSPGEL</sequence>
<keyword evidence="1" id="KW-1133">Transmembrane helix</keyword>
<reference evidence="2" key="1">
    <citation type="journal article" date="2014" name="Int. J. Syst. Evol. Microbiol.">
        <title>Complete genome sequence of Corynebacterium casei LMG S-19264T (=DSM 44701T), isolated from a smear-ripened cheese.</title>
        <authorList>
            <consortium name="US DOE Joint Genome Institute (JGI-PGF)"/>
            <person name="Walter F."/>
            <person name="Albersmeier A."/>
            <person name="Kalinowski J."/>
            <person name="Ruckert C."/>
        </authorList>
    </citation>
    <scope>NUCLEOTIDE SEQUENCE</scope>
    <source>
        <strain evidence="2">CGMCC 4.7278</strain>
    </source>
</reference>
<dbReference type="AlphaFoldDB" id="A0A917V631"/>
<dbReference type="Proteomes" id="UP000612956">
    <property type="component" value="Unassembled WGS sequence"/>
</dbReference>
<organism evidence="2 3">
    <name type="scientific">Nocardia camponoti</name>
    <dbReference type="NCBI Taxonomy" id="1616106"/>
    <lineage>
        <taxon>Bacteria</taxon>
        <taxon>Bacillati</taxon>
        <taxon>Actinomycetota</taxon>
        <taxon>Actinomycetes</taxon>
        <taxon>Mycobacteriales</taxon>
        <taxon>Nocardiaceae</taxon>
        <taxon>Nocardia</taxon>
    </lineage>
</organism>
<proteinExistence type="predicted"/>